<organism evidence="1 2">
    <name type="scientific">Chryseobacterium geocarposphaerae</name>
    <dbReference type="NCBI Taxonomy" id="1416776"/>
    <lineage>
        <taxon>Bacteria</taxon>
        <taxon>Pseudomonadati</taxon>
        <taxon>Bacteroidota</taxon>
        <taxon>Flavobacteriia</taxon>
        <taxon>Flavobacteriales</taxon>
        <taxon>Weeksellaceae</taxon>
        <taxon>Chryseobacterium group</taxon>
        <taxon>Chryseobacterium</taxon>
    </lineage>
</organism>
<proteinExistence type="predicted"/>
<sequence>MKKNYKKEAIYNEIKQWITDNKDALPLNVNTLGVRVWETNKTSQHFAIHLNKYGSEPSFVNPLYKPYSKMFDGSK</sequence>
<gene>
    <name evidence="1" type="ORF">J2781_000858</name>
</gene>
<protein>
    <submittedName>
        <fullName evidence="1">Uncharacterized protein</fullName>
    </submittedName>
</protein>
<reference evidence="1 2" key="1">
    <citation type="submission" date="2023-07" db="EMBL/GenBank/DDBJ databases">
        <title>Sorghum-associated microbial communities from plants grown in Nebraska, USA.</title>
        <authorList>
            <person name="Schachtman D."/>
        </authorList>
    </citation>
    <scope>NUCLEOTIDE SEQUENCE [LARGE SCALE GENOMIC DNA]</scope>
    <source>
        <strain evidence="1 2">DS1709</strain>
    </source>
</reference>
<dbReference type="Proteomes" id="UP001184853">
    <property type="component" value="Unassembled WGS sequence"/>
</dbReference>
<dbReference type="RefSeq" id="WP_115980425.1">
    <property type="nucleotide sequence ID" value="NZ_JAVDQS010000002.1"/>
</dbReference>
<name>A0ABU1LB43_9FLAO</name>
<evidence type="ECO:0000313" key="2">
    <source>
        <dbReference type="Proteomes" id="UP001184853"/>
    </source>
</evidence>
<accession>A0ABU1LB43</accession>
<keyword evidence="2" id="KW-1185">Reference proteome</keyword>
<comment type="caution">
    <text evidence="1">The sequence shown here is derived from an EMBL/GenBank/DDBJ whole genome shotgun (WGS) entry which is preliminary data.</text>
</comment>
<evidence type="ECO:0000313" key="1">
    <source>
        <dbReference type="EMBL" id="MDR6403943.1"/>
    </source>
</evidence>
<dbReference type="EMBL" id="JAVDQS010000002">
    <property type="protein sequence ID" value="MDR6403943.1"/>
    <property type="molecule type" value="Genomic_DNA"/>
</dbReference>